<protein>
    <submittedName>
        <fullName evidence="6">DUF1656 domain-containing protein</fullName>
    </submittedName>
</protein>
<comment type="caution">
    <text evidence="6">The sequence shown here is derived from an EMBL/GenBank/DDBJ whole genome shotgun (WGS) entry which is preliminary data.</text>
</comment>
<keyword evidence="7" id="KW-1185">Reference proteome</keyword>
<evidence type="ECO:0000313" key="7">
    <source>
        <dbReference type="Proteomes" id="UP001165565"/>
    </source>
</evidence>
<gene>
    <name evidence="6" type="ORF">NEE01_21490</name>
</gene>
<evidence type="ECO:0000256" key="3">
    <source>
        <dbReference type="ARBA" id="ARBA00022989"/>
    </source>
</evidence>
<keyword evidence="3 5" id="KW-1133">Transmembrane helix</keyword>
<keyword evidence="2 5" id="KW-0812">Transmembrane</keyword>
<evidence type="ECO:0000256" key="4">
    <source>
        <dbReference type="ARBA" id="ARBA00023136"/>
    </source>
</evidence>
<reference evidence="6" key="1">
    <citation type="submission" date="2022-06" db="EMBL/GenBank/DDBJ databases">
        <title>Sphingomonas sp. nov. isolated from rhizosphere soil of tomato.</title>
        <authorList>
            <person name="Dong H."/>
            <person name="Gao R."/>
        </authorList>
    </citation>
    <scope>NUCLEOTIDE SEQUENCE</scope>
    <source>
        <strain evidence="6">MMSM24</strain>
    </source>
</reference>
<keyword evidence="1" id="KW-1003">Cell membrane</keyword>
<proteinExistence type="predicted"/>
<evidence type="ECO:0000256" key="2">
    <source>
        <dbReference type="ARBA" id="ARBA00022692"/>
    </source>
</evidence>
<dbReference type="Proteomes" id="UP001165565">
    <property type="component" value="Unassembled WGS sequence"/>
</dbReference>
<organism evidence="6 7">
    <name type="scientific">Sphingomonas lycopersici</name>
    <dbReference type="NCBI Taxonomy" id="2951807"/>
    <lineage>
        <taxon>Bacteria</taxon>
        <taxon>Pseudomonadati</taxon>
        <taxon>Pseudomonadota</taxon>
        <taxon>Alphaproteobacteria</taxon>
        <taxon>Sphingomonadales</taxon>
        <taxon>Sphingomonadaceae</taxon>
        <taxon>Sphingomonas</taxon>
    </lineage>
</organism>
<keyword evidence="4 5" id="KW-0472">Membrane</keyword>
<dbReference type="AlphaFoldDB" id="A0AA41ZDY7"/>
<name>A0AA41ZDY7_9SPHN</name>
<accession>A0AA41ZDY7</accession>
<evidence type="ECO:0000256" key="5">
    <source>
        <dbReference type="SAM" id="Phobius"/>
    </source>
</evidence>
<dbReference type="InterPro" id="IPR012451">
    <property type="entry name" value="DUF1656"/>
</dbReference>
<feature type="transmembrane region" description="Helical" evidence="5">
    <location>
        <begin position="46"/>
        <end position="65"/>
    </location>
</feature>
<evidence type="ECO:0000256" key="1">
    <source>
        <dbReference type="ARBA" id="ARBA00022475"/>
    </source>
</evidence>
<dbReference type="EMBL" id="JANFAV010000021">
    <property type="protein sequence ID" value="MCW6537361.1"/>
    <property type="molecule type" value="Genomic_DNA"/>
</dbReference>
<evidence type="ECO:0000313" key="6">
    <source>
        <dbReference type="EMBL" id="MCW6537361.1"/>
    </source>
</evidence>
<feature type="transmembrane region" description="Helical" evidence="5">
    <location>
        <begin position="12"/>
        <end position="34"/>
    </location>
</feature>
<sequence>MRGEVSIAGVYMPGLLVLAIVALVVTGVLTRLFGVVGVYRLIAYRPLVDVALYVIVLGGLVLLFVPDAPLP</sequence>
<dbReference type="RefSeq" id="WP_179512642.1">
    <property type="nucleotide sequence ID" value="NZ_JANFAU010000015.1"/>
</dbReference>
<dbReference type="Pfam" id="PF07869">
    <property type="entry name" value="DUF1656"/>
    <property type="match status" value="1"/>
</dbReference>